<evidence type="ECO:0000256" key="1">
    <source>
        <dbReference type="ARBA" id="ARBA00004138"/>
    </source>
</evidence>
<keyword evidence="4" id="KW-0966">Cell projection</keyword>
<evidence type="ECO:0000256" key="2">
    <source>
        <dbReference type="ARBA" id="ARBA00022574"/>
    </source>
</evidence>
<dbReference type="InterPro" id="IPR050630">
    <property type="entry name" value="WD_repeat_EMAP"/>
</dbReference>
<dbReference type="SUPFAM" id="SSF47473">
    <property type="entry name" value="EF-hand"/>
    <property type="match status" value="1"/>
</dbReference>
<sequence>HKLSYKIKIKTLLGPTYDSPIEQILVLPKSTETDSYYLAFRTEDKVGLQILPVDGNPYKSNAVICHPTGASAFTCSHDGRFIFTTGRSDCTLMSWEFNANVLEAAAALGGDNLEPFLSLIDGGKNGKFYQEMEDFFFYCQIRHQGTDSMEEHKPSDKIPLSEVPALMRALAFFPTEQEIEDMQNEVKFSKYAEMGNYVTDIDLGEFIKLYVNHRPAFGIYKKDLARAFQVLGSCDIMGTPVLNRQELMELLQVRGEGMTEEEVSECFTTLLGLNDTSDEEGCSVSKYSMACAIPNEISMETFVGHILKLPSPPE</sequence>
<evidence type="ECO:0000256" key="4">
    <source>
        <dbReference type="ARBA" id="ARBA00023273"/>
    </source>
</evidence>
<organism evidence="5 6">
    <name type="scientific">Gouania willdenowi</name>
    <name type="common">Blunt-snouted clingfish</name>
    <name type="synonym">Lepadogaster willdenowi</name>
    <dbReference type="NCBI Taxonomy" id="441366"/>
    <lineage>
        <taxon>Eukaryota</taxon>
        <taxon>Metazoa</taxon>
        <taxon>Chordata</taxon>
        <taxon>Craniata</taxon>
        <taxon>Vertebrata</taxon>
        <taxon>Euteleostomi</taxon>
        <taxon>Actinopterygii</taxon>
        <taxon>Neopterygii</taxon>
        <taxon>Teleostei</taxon>
        <taxon>Neoteleostei</taxon>
        <taxon>Acanthomorphata</taxon>
        <taxon>Ovalentaria</taxon>
        <taxon>Blenniimorphae</taxon>
        <taxon>Blenniiformes</taxon>
        <taxon>Gobiesocoidei</taxon>
        <taxon>Gobiesocidae</taxon>
        <taxon>Gobiesocinae</taxon>
        <taxon>Gouania</taxon>
    </lineage>
</organism>
<comment type="subcellular location">
    <subcellularLocation>
        <location evidence="1">Cell projection</location>
        <location evidence="1">Cilium</location>
    </subcellularLocation>
</comment>
<dbReference type="PANTHER" id="PTHR13720:SF13">
    <property type="entry name" value="CILIA- AND FLAGELLA-ASSOCIATED PROTEIN 251"/>
    <property type="match status" value="1"/>
</dbReference>
<proteinExistence type="predicted"/>
<evidence type="ECO:0000313" key="5">
    <source>
        <dbReference type="Ensembl" id="ENSGWIP00000013863.1"/>
    </source>
</evidence>
<dbReference type="GO" id="GO:0036126">
    <property type="term" value="C:sperm flagellum"/>
    <property type="evidence" value="ECO:0007669"/>
    <property type="project" value="TreeGrafter"/>
</dbReference>
<keyword evidence="3" id="KW-0677">Repeat</keyword>
<dbReference type="AlphaFoldDB" id="A0A8C5DZB1"/>
<evidence type="ECO:0000313" key="6">
    <source>
        <dbReference type="Proteomes" id="UP000694680"/>
    </source>
</evidence>
<dbReference type="Ensembl" id="ENSGWIT00000015357.1">
    <property type="protein sequence ID" value="ENSGWIP00000013863.1"/>
    <property type="gene ID" value="ENSGWIG00000007862.1"/>
</dbReference>
<name>A0A8C5DZB1_GOUWI</name>
<dbReference type="Gene3D" id="1.10.238.10">
    <property type="entry name" value="EF-hand"/>
    <property type="match status" value="1"/>
</dbReference>
<evidence type="ECO:0008006" key="7">
    <source>
        <dbReference type="Google" id="ProtNLM"/>
    </source>
</evidence>
<protein>
    <recommendedName>
        <fullName evidence="7">WD repeat domain 66</fullName>
    </recommendedName>
</protein>
<keyword evidence="2" id="KW-0853">WD repeat</keyword>
<accession>A0A8C5DZB1</accession>
<reference evidence="5" key="3">
    <citation type="submission" date="2025-09" db="UniProtKB">
        <authorList>
            <consortium name="Ensembl"/>
        </authorList>
    </citation>
    <scope>IDENTIFICATION</scope>
</reference>
<reference evidence="5" key="2">
    <citation type="submission" date="2025-08" db="UniProtKB">
        <authorList>
            <consortium name="Ensembl"/>
        </authorList>
    </citation>
    <scope>IDENTIFICATION</scope>
</reference>
<dbReference type="PANTHER" id="PTHR13720">
    <property type="entry name" value="WD-40 REPEAT PROTEIN"/>
    <property type="match status" value="1"/>
</dbReference>
<dbReference type="InterPro" id="IPR011992">
    <property type="entry name" value="EF-hand-dom_pair"/>
</dbReference>
<dbReference type="Proteomes" id="UP000694680">
    <property type="component" value="Chromosome 9"/>
</dbReference>
<keyword evidence="6" id="KW-1185">Reference proteome</keyword>
<reference evidence="5" key="1">
    <citation type="submission" date="2020-06" db="EMBL/GenBank/DDBJ databases">
        <authorList>
            <consortium name="Wellcome Sanger Institute Data Sharing"/>
        </authorList>
    </citation>
    <scope>NUCLEOTIDE SEQUENCE [LARGE SCALE GENOMIC DNA]</scope>
</reference>
<evidence type="ECO:0000256" key="3">
    <source>
        <dbReference type="ARBA" id="ARBA00022737"/>
    </source>
</evidence>